<reference evidence="1 2" key="1">
    <citation type="submission" date="2024-09" db="EMBL/GenBank/DDBJ databases">
        <authorList>
            <person name="Sun Q."/>
            <person name="Mori K."/>
        </authorList>
    </citation>
    <scope>NUCLEOTIDE SEQUENCE [LARGE SCALE GENOMIC DNA]</scope>
    <source>
        <strain evidence="1 2">NCAIM B.02529</strain>
    </source>
</reference>
<evidence type="ECO:0008006" key="3">
    <source>
        <dbReference type="Google" id="ProtNLM"/>
    </source>
</evidence>
<dbReference type="Proteomes" id="UP001589836">
    <property type="component" value="Unassembled WGS sequence"/>
</dbReference>
<keyword evidence="2" id="KW-1185">Reference proteome</keyword>
<comment type="caution">
    <text evidence="1">The sequence shown here is derived from an EMBL/GenBank/DDBJ whole genome shotgun (WGS) entry which is preliminary data.</text>
</comment>
<dbReference type="RefSeq" id="WP_377349150.1">
    <property type="nucleotide sequence ID" value="NZ_JBHLTP010000011.1"/>
</dbReference>
<name>A0ABV6LRC1_9BACI</name>
<sequence>MTFMIWGCLEGLGFHLLQRLLEQGVKVIGIDKLTKQKETVYLYVGRNANFSFYESIEECLQEEEDKVRAIFVMEQNGVQVPYERLQSLSSTSRIRFVFNGSKPTPMEGWTTVWGPSLYGPWIDTPVEELGEESIPVEDFLPRIVNEEDYNEKTLVTVGMDDCGDKEHDIELGRSVAYDKRKQAYLKHRQQFAGYYTS</sequence>
<protein>
    <recommendedName>
        <fullName evidence="3">NAD(P)-dependent oxidoreductase</fullName>
    </recommendedName>
</protein>
<dbReference type="SUPFAM" id="SSF51735">
    <property type="entry name" value="NAD(P)-binding Rossmann-fold domains"/>
    <property type="match status" value="1"/>
</dbReference>
<organism evidence="1 2">
    <name type="scientific">Pontibacillus salicampi</name>
    <dbReference type="NCBI Taxonomy" id="1449801"/>
    <lineage>
        <taxon>Bacteria</taxon>
        <taxon>Bacillati</taxon>
        <taxon>Bacillota</taxon>
        <taxon>Bacilli</taxon>
        <taxon>Bacillales</taxon>
        <taxon>Bacillaceae</taxon>
        <taxon>Pontibacillus</taxon>
    </lineage>
</organism>
<gene>
    <name evidence="1" type="ORF">ACFFGV_14515</name>
</gene>
<evidence type="ECO:0000313" key="1">
    <source>
        <dbReference type="EMBL" id="MFC0524788.1"/>
    </source>
</evidence>
<dbReference type="EMBL" id="JBHLTP010000011">
    <property type="protein sequence ID" value="MFC0524788.1"/>
    <property type="molecule type" value="Genomic_DNA"/>
</dbReference>
<proteinExistence type="predicted"/>
<dbReference type="InterPro" id="IPR036291">
    <property type="entry name" value="NAD(P)-bd_dom_sf"/>
</dbReference>
<accession>A0ABV6LRC1</accession>
<evidence type="ECO:0000313" key="2">
    <source>
        <dbReference type="Proteomes" id="UP001589836"/>
    </source>
</evidence>